<keyword evidence="4" id="KW-0677">Repeat</keyword>
<keyword evidence="5 11" id="KW-0863">Zinc-finger</keyword>
<evidence type="ECO:0000313" key="14">
    <source>
        <dbReference type="Proteomes" id="UP001258017"/>
    </source>
</evidence>
<evidence type="ECO:0000256" key="8">
    <source>
        <dbReference type="ARBA" id="ARBA00023125"/>
    </source>
</evidence>
<sequence>MMGTKTSCDYISNSDDAGIMGRNSPAALLDMLAEVASRTLYSEKKEMKSLLSSQCKPKSDFVKRKTQEVCLNVPQLLSMPISQLVKQFSILTSDELKRQYSYTCMLFDGCEQKYTSFASEGKARKSMKTHLIEHLEYLRTNEEAYHTFTTKPIKYKNLKSNLQNKKTRLQQSRKPQRTLNKENKDVILEQSSDYLHKVLSNDTNFQKFEKQKIPERIKDFGNLERKKNDHIDVKVLGDHSYFERLRDEASNETGIASSDSLLTNSPREENIVLMVVGADSIRMKEYSHIKGKISDNLKHQDTGTLYISDVPWIQETCNKKMDIPTAAKPKGKAKFIGTSKEERELALAFMDRIKKKGNPTGSNLQCHICDPPRSFTAPTTLVSHYRSHAGIKPYECRICRAVFTRRHSLKYHMLIHQNQTRFTCADCGKKFRHPSHFREHRRRHTGEAPFGCDDCGQRFKTRNTYKRHLKTRHGKVLTTTGELLFLSEEDFQKVRTNRKKKIDCHDIRNIVVDEDIIATRTIMNFQDNTDQQEINNEVLEEYIITKNCNDNRTSKTTDTIQIIDKYYENYDICSIPFLNKTEPVEEDVSLSDNDCNNVIKKSQKENMDKMHNNIQTLQNDSYSDPKAIKTMENQFFLNKSIRNGHKVICEYLNKDSCIKPYCDNEQSETKKQINNQEGIDLLHRQIDNQLQLVKNQDTNDKNTEGQNVEFVLHIPRKTELEITNTRNEFSNTCNEIQSQENENNVDIYIHEENSISKNNLHLQTSELIENFSSQYEDVSENKESHILEKDTAAKNYEHNVLNLINNETSVAVSNINANQINQKSTKIANK</sequence>
<dbReference type="Proteomes" id="UP001258017">
    <property type="component" value="Unassembled WGS sequence"/>
</dbReference>
<feature type="domain" description="C2H2-type" evidence="12">
    <location>
        <begin position="450"/>
        <end position="473"/>
    </location>
</feature>
<organism evidence="13 14">
    <name type="scientific">Odynerus spinipes</name>
    <dbReference type="NCBI Taxonomy" id="1348599"/>
    <lineage>
        <taxon>Eukaryota</taxon>
        <taxon>Metazoa</taxon>
        <taxon>Ecdysozoa</taxon>
        <taxon>Arthropoda</taxon>
        <taxon>Hexapoda</taxon>
        <taxon>Insecta</taxon>
        <taxon>Pterygota</taxon>
        <taxon>Neoptera</taxon>
        <taxon>Endopterygota</taxon>
        <taxon>Hymenoptera</taxon>
        <taxon>Apocrita</taxon>
        <taxon>Aculeata</taxon>
        <taxon>Vespoidea</taxon>
        <taxon>Vespidae</taxon>
        <taxon>Eumeninae</taxon>
        <taxon>Odynerus</taxon>
    </lineage>
</organism>
<dbReference type="InterPro" id="IPR050331">
    <property type="entry name" value="Zinc_finger"/>
</dbReference>
<keyword evidence="3" id="KW-0479">Metal-binding</keyword>
<comment type="subcellular location">
    <subcellularLocation>
        <location evidence="1">Nucleus</location>
    </subcellularLocation>
</comment>
<evidence type="ECO:0000256" key="5">
    <source>
        <dbReference type="ARBA" id="ARBA00022771"/>
    </source>
</evidence>
<feature type="domain" description="C2H2-type" evidence="12">
    <location>
        <begin position="422"/>
        <end position="449"/>
    </location>
</feature>
<keyword evidence="10" id="KW-0539">Nucleus</keyword>
<dbReference type="SMART" id="SM00355">
    <property type="entry name" value="ZnF_C2H2"/>
    <property type="match status" value="4"/>
</dbReference>
<reference evidence="13" key="1">
    <citation type="submission" date="2021-08" db="EMBL/GenBank/DDBJ databases">
        <authorList>
            <person name="Misof B."/>
            <person name="Oliver O."/>
            <person name="Podsiadlowski L."/>
            <person name="Donath A."/>
            <person name="Peters R."/>
            <person name="Mayer C."/>
            <person name="Rust J."/>
            <person name="Gunkel S."/>
            <person name="Lesny P."/>
            <person name="Martin S."/>
            <person name="Oeyen J.P."/>
            <person name="Petersen M."/>
            <person name="Panagiotis P."/>
            <person name="Wilbrandt J."/>
            <person name="Tanja T."/>
        </authorList>
    </citation>
    <scope>NUCLEOTIDE SEQUENCE</scope>
    <source>
        <strain evidence="13">GBR_01_08_01A</strain>
        <tissue evidence="13">Thorax + abdomen</tissue>
    </source>
</reference>
<evidence type="ECO:0000256" key="2">
    <source>
        <dbReference type="ARBA" id="ARBA00006991"/>
    </source>
</evidence>
<evidence type="ECO:0000256" key="3">
    <source>
        <dbReference type="ARBA" id="ARBA00022723"/>
    </source>
</evidence>
<gene>
    <name evidence="13" type="ORF">KPH14_003180</name>
</gene>
<feature type="domain" description="C2H2-type" evidence="12">
    <location>
        <begin position="364"/>
        <end position="393"/>
    </location>
</feature>
<dbReference type="Pfam" id="PF00096">
    <property type="entry name" value="zf-C2H2"/>
    <property type="match status" value="3"/>
</dbReference>
<reference evidence="13" key="2">
    <citation type="journal article" date="2023" name="Commun. Biol.">
        <title>Intrasexual cuticular hydrocarbon dimorphism in a wasp sheds light on hydrocarbon biosynthesis genes in Hymenoptera.</title>
        <authorList>
            <person name="Moris V.C."/>
            <person name="Podsiadlowski L."/>
            <person name="Martin S."/>
            <person name="Oeyen J.P."/>
            <person name="Donath A."/>
            <person name="Petersen M."/>
            <person name="Wilbrandt J."/>
            <person name="Misof B."/>
            <person name="Liedtke D."/>
            <person name="Thamm M."/>
            <person name="Scheiner R."/>
            <person name="Schmitt T."/>
            <person name="Niehuis O."/>
        </authorList>
    </citation>
    <scope>NUCLEOTIDE SEQUENCE</scope>
    <source>
        <strain evidence="13">GBR_01_08_01A</strain>
    </source>
</reference>
<evidence type="ECO:0000313" key="13">
    <source>
        <dbReference type="EMBL" id="KAK2587476.1"/>
    </source>
</evidence>
<evidence type="ECO:0000256" key="7">
    <source>
        <dbReference type="ARBA" id="ARBA00023015"/>
    </source>
</evidence>
<keyword evidence="8" id="KW-0238">DNA-binding</keyword>
<name>A0AAD9VUH6_9HYME</name>
<dbReference type="PROSITE" id="PS50157">
    <property type="entry name" value="ZINC_FINGER_C2H2_2"/>
    <property type="match status" value="4"/>
</dbReference>
<feature type="domain" description="C2H2-type" evidence="12">
    <location>
        <begin position="394"/>
        <end position="421"/>
    </location>
</feature>
<evidence type="ECO:0000256" key="6">
    <source>
        <dbReference type="ARBA" id="ARBA00022833"/>
    </source>
</evidence>
<dbReference type="FunFam" id="3.30.160.60:FF:001370">
    <property type="entry name" value="Zinc finger protein"/>
    <property type="match status" value="1"/>
</dbReference>
<evidence type="ECO:0000256" key="4">
    <source>
        <dbReference type="ARBA" id="ARBA00022737"/>
    </source>
</evidence>
<dbReference type="PANTHER" id="PTHR16515">
    <property type="entry name" value="PR DOMAIN ZINC FINGER PROTEIN"/>
    <property type="match status" value="1"/>
</dbReference>
<dbReference type="GO" id="GO:0010468">
    <property type="term" value="P:regulation of gene expression"/>
    <property type="evidence" value="ECO:0007669"/>
    <property type="project" value="TreeGrafter"/>
</dbReference>
<dbReference type="PROSITE" id="PS00028">
    <property type="entry name" value="ZINC_FINGER_C2H2_1"/>
    <property type="match status" value="3"/>
</dbReference>
<keyword evidence="7" id="KW-0805">Transcription regulation</keyword>
<dbReference type="InterPro" id="IPR036236">
    <property type="entry name" value="Znf_C2H2_sf"/>
</dbReference>
<dbReference type="Gene3D" id="3.30.160.60">
    <property type="entry name" value="Classic Zinc Finger"/>
    <property type="match status" value="3"/>
</dbReference>
<accession>A0AAD9VUH6</accession>
<comment type="similarity">
    <text evidence="2">Belongs to the krueppel C2H2-type zinc-finger protein family.</text>
</comment>
<proteinExistence type="inferred from homology"/>
<dbReference type="SUPFAM" id="SSF57667">
    <property type="entry name" value="beta-beta-alpha zinc fingers"/>
    <property type="match status" value="2"/>
</dbReference>
<dbReference type="FunFam" id="3.30.160.60:FF:002529">
    <property type="entry name" value="B-cell CLL/lymphoma 6 member B protein"/>
    <property type="match status" value="1"/>
</dbReference>
<evidence type="ECO:0000256" key="9">
    <source>
        <dbReference type="ARBA" id="ARBA00023163"/>
    </source>
</evidence>
<protein>
    <recommendedName>
        <fullName evidence="12">C2H2-type domain-containing protein</fullName>
    </recommendedName>
</protein>
<evidence type="ECO:0000259" key="12">
    <source>
        <dbReference type="PROSITE" id="PS50157"/>
    </source>
</evidence>
<evidence type="ECO:0000256" key="10">
    <source>
        <dbReference type="ARBA" id="ARBA00023242"/>
    </source>
</evidence>
<keyword evidence="14" id="KW-1185">Reference proteome</keyword>
<evidence type="ECO:0000256" key="11">
    <source>
        <dbReference type="PROSITE-ProRule" id="PRU00042"/>
    </source>
</evidence>
<dbReference type="GO" id="GO:0003690">
    <property type="term" value="F:double-stranded DNA binding"/>
    <property type="evidence" value="ECO:0007669"/>
    <property type="project" value="UniProtKB-ARBA"/>
</dbReference>
<dbReference type="GO" id="GO:0008270">
    <property type="term" value="F:zinc ion binding"/>
    <property type="evidence" value="ECO:0007669"/>
    <property type="project" value="UniProtKB-KW"/>
</dbReference>
<dbReference type="EMBL" id="JAIFRP010000007">
    <property type="protein sequence ID" value="KAK2587476.1"/>
    <property type="molecule type" value="Genomic_DNA"/>
</dbReference>
<evidence type="ECO:0000256" key="1">
    <source>
        <dbReference type="ARBA" id="ARBA00004123"/>
    </source>
</evidence>
<dbReference type="InterPro" id="IPR013087">
    <property type="entry name" value="Znf_C2H2_type"/>
</dbReference>
<dbReference type="PANTHER" id="PTHR16515:SF49">
    <property type="entry name" value="GASTRULA ZINC FINGER PROTEIN XLCGF49.1-LIKE-RELATED"/>
    <property type="match status" value="1"/>
</dbReference>
<comment type="caution">
    <text evidence="13">The sequence shown here is derived from an EMBL/GenBank/DDBJ whole genome shotgun (WGS) entry which is preliminary data.</text>
</comment>
<keyword evidence="9" id="KW-0804">Transcription</keyword>
<keyword evidence="6" id="KW-0862">Zinc</keyword>
<dbReference type="AlphaFoldDB" id="A0AAD9VUH6"/>
<dbReference type="FunFam" id="3.30.160.60:FF:000100">
    <property type="entry name" value="Zinc finger 45-like"/>
    <property type="match status" value="1"/>
</dbReference>
<dbReference type="GO" id="GO:0005634">
    <property type="term" value="C:nucleus"/>
    <property type="evidence" value="ECO:0007669"/>
    <property type="project" value="UniProtKB-SubCell"/>
</dbReference>